<keyword evidence="2" id="KW-0238">DNA-binding</keyword>
<dbReference type="Gene3D" id="3.40.50.1360">
    <property type="match status" value="1"/>
</dbReference>
<dbReference type="GO" id="GO:0003700">
    <property type="term" value="F:DNA-binding transcription factor activity"/>
    <property type="evidence" value="ECO:0007669"/>
    <property type="project" value="InterPro"/>
</dbReference>
<reference evidence="5 7" key="1">
    <citation type="submission" date="2023-07" db="EMBL/GenBank/DDBJ databases">
        <title>Sorghum-associated microbial communities from plants grown in Nebraska, USA.</title>
        <authorList>
            <person name="Schachtman D."/>
        </authorList>
    </citation>
    <scope>NUCLEOTIDE SEQUENCE</scope>
    <source>
        <strain evidence="5">DS1006</strain>
        <strain evidence="6 7">DS1016</strain>
    </source>
</reference>
<name>A0AAW8DAW6_9MICC</name>
<dbReference type="Pfam" id="PF00455">
    <property type="entry name" value="DeoRC"/>
    <property type="match status" value="1"/>
</dbReference>
<dbReference type="SMART" id="SM01134">
    <property type="entry name" value="DeoRC"/>
    <property type="match status" value="1"/>
</dbReference>
<dbReference type="Proteomes" id="UP001242995">
    <property type="component" value="Unassembled WGS sequence"/>
</dbReference>
<evidence type="ECO:0000313" key="6">
    <source>
        <dbReference type="EMBL" id="MDQ0179734.1"/>
    </source>
</evidence>
<gene>
    <name evidence="5" type="ORF">J2S90_000553</name>
    <name evidence="6" type="ORF">J2S93_001150</name>
</gene>
<dbReference type="InterPro" id="IPR050313">
    <property type="entry name" value="Carb_Metab_HTH_regulators"/>
</dbReference>
<evidence type="ECO:0000313" key="5">
    <source>
        <dbReference type="EMBL" id="MDP9903613.1"/>
    </source>
</evidence>
<comment type="caution">
    <text evidence="5">The sequence shown here is derived from an EMBL/GenBank/DDBJ whole genome shotgun (WGS) entry which is preliminary data.</text>
</comment>
<evidence type="ECO:0000313" key="8">
    <source>
        <dbReference type="Proteomes" id="UP001242995"/>
    </source>
</evidence>
<protein>
    <submittedName>
        <fullName evidence="5">DeoR/GlpR family transcriptional regulator of sugar metabolism</fullName>
    </submittedName>
</protein>
<dbReference type="PANTHER" id="PTHR30363">
    <property type="entry name" value="HTH-TYPE TRANSCRIPTIONAL REGULATOR SRLR-RELATED"/>
    <property type="match status" value="1"/>
</dbReference>
<feature type="domain" description="HTH deoR-type" evidence="4">
    <location>
        <begin position="11"/>
        <end position="66"/>
    </location>
</feature>
<dbReference type="SUPFAM" id="SSF100950">
    <property type="entry name" value="NagB/RpiA/CoA transferase-like"/>
    <property type="match status" value="1"/>
</dbReference>
<dbReference type="EMBL" id="JAUSTF010000002">
    <property type="protein sequence ID" value="MDQ0179734.1"/>
    <property type="molecule type" value="Genomic_DNA"/>
</dbReference>
<dbReference type="InterPro" id="IPR036388">
    <property type="entry name" value="WH-like_DNA-bd_sf"/>
</dbReference>
<dbReference type="SMART" id="SM00420">
    <property type="entry name" value="HTH_DEOR"/>
    <property type="match status" value="1"/>
</dbReference>
<keyword evidence="7" id="KW-1185">Reference proteome</keyword>
<dbReference type="Pfam" id="PF08220">
    <property type="entry name" value="HTH_DeoR"/>
    <property type="match status" value="1"/>
</dbReference>
<sequence length="270" mass="29534">MSSSTSPPLIPEQRHQEILRLLRREGVLSIRSLTESMNVSHMTIRRDITALEDAGHVLSVQGGVRLAERTSQEPPRERESRAQLELPRKKAIAELASQFVEDDMVLFLDAGTTCQSVVPYLGARKNITVVTNDFYVVTSLFAYPNVETIHTGGVVDASSASSSGRMAADAIKHINIDLFFMSTGAWSLSRGVTTPSMDKVEMKLAALEAASRCFLLADSTKFGTFAKFRVAPIEQLDAVVTDDELERDTRDNIQELGVTVYVAAANGSGR</sequence>
<dbReference type="PROSITE" id="PS00894">
    <property type="entry name" value="HTH_DEOR_1"/>
    <property type="match status" value="1"/>
</dbReference>
<dbReference type="SUPFAM" id="SSF46785">
    <property type="entry name" value="Winged helix' DNA-binding domain"/>
    <property type="match status" value="1"/>
</dbReference>
<dbReference type="AlphaFoldDB" id="A0AAW8DAW6"/>
<evidence type="ECO:0000256" key="2">
    <source>
        <dbReference type="ARBA" id="ARBA00023125"/>
    </source>
</evidence>
<evidence type="ECO:0000256" key="3">
    <source>
        <dbReference type="ARBA" id="ARBA00023163"/>
    </source>
</evidence>
<dbReference type="RefSeq" id="WP_059387214.1">
    <property type="nucleotide sequence ID" value="NZ_JAUSRG010000001.1"/>
</dbReference>
<dbReference type="InterPro" id="IPR037171">
    <property type="entry name" value="NagB/RpiA_transferase-like"/>
</dbReference>
<keyword evidence="3" id="KW-0804">Transcription</keyword>
<dbReference type="Gene3D" id="1.10.10.10">
    <property type="entry name" value="Winged helix-like DNA-binding domain superfamily/Winged helix DNA-binding domain"/>
    <property type="match status" value="1"/>
</dbReference>
<dbReference type="GO" id="GO:0003677">
    <property type="term" value="F:DNA binding"/>
    <property type="evidence" value="ECO:0007669"/>
    <property type="project" value="UniProtKB-KW"/>
</dbReference>
<evidence type="ECO:0000256" key="1">
    <source>
        <dbReference type="ARBA" id="ARBA00023015"/>
    </source>
</evidence>
<keyword evidence="1" id="KW-0805">Transcription regulation</keyword>
<organism evidence="5 8">
    <name type="scientific">Arthrobacter bambusae</name>
    <dbReference type="NCBI Taxonomy" id="1338426"/>
    <lineage>
        <taxon>Bacteria</taxon>
        <taxon>Bacillati</taxon>
        <taxon>Actinomycetota</taxon>
        <taxon>Actinomycetes</taxon>
        <taxon>Micrococcales</taxon>
        <taxon>Micrococcaceae</taxon>
        <taxon>Arthrobacter</taxon>
    </lineage>
</organism>
<proteinExistence type="predicted"/>
<dbReference type="Proteomes" id="UP001230951">
    <property type="component" value="Unassembled WGS sequence"/>
</dbReference>
<dbReference type="PANTHER" id="PTHR30363:SF58">
    <property type="entry name" value="REGULATORY PROTEIN, DEOR FAMILY"/>
    <property type="match status" value="1"/>
</dbReference>
<dbReference type="PROSITE" id="PS51000">
    <property type="entry name" value="HTH_DEOR_2"/>
    <property type="match status" value="1"/>
</dbReference>
<dbReference type="InterPro" id="IPR001034">
    <property type="entry name" value="DeoR_HTH"/>
</dbReference>
<evidence type="ECO:0000259" key="4">
    <source>
        <dbReference type="PROSITE" id="PS51000"/>
    </source>
</evidence>
<dbReference type="InterPro" id="IPR018356">
    <property type="entry name" value="Tscrpt_reg_HTH_DeoR_CS"/>
</dbReference>
<dbReference type="InterPro" id="IPR036390">
    <property type="entry name" value="WH_DNA-bd_sf"/>
</dbReference>
<evidence type="ECO:0000313" key="7">
    <source>
        <dbReference type="Proteomes" id="UP001230951"/>
    </source>
</evidence>
<dbReference type="InterPro" id="IPR014036">
    <property type="entry name" value="DeoR-like_C"/>
</dbReference>
<dbReference type="EMBL" id="JAUSRG010000001">
    <property type="protein sequence ID" value="MDP9903613.1"/>
    <property type="molecule type" value="Genomic_DNA"/>
</dbReference>
<accession>A0AAW8DAW6</accession>